<evidence type="ECO:0000259" key="2">
    <source>
        <dbReference type="PROSITE" id="PS51194"/>
    </source>
</evidence>
<protein>
    <recommendedName>
        <fullName evidence="2">Helicase C-terminal domain-containing protein</fullName>
    </recommendedName>
</protein>
<comment type="caution">
    <text evidence="3">The sequence shown here is derived from an EMBL/GenBank/DDBJ whole genome shotgun (WGS) entry which is preliminary data.</text>
</comment>
<sequence length="151" mass="16657">MDSAAQEGGKLVIIARFLPEIEAITAMLDRKSIGYSLITGAVIDRDEQVRRFQSDSDVAVFVGQIATAGLGITLTAADKMVFYSLDYSMSNFEQTKARIHRVGQRNPCTYIYLVAENTVDAKVLKALREKANLARTLIDDCRAGHNPFDTP</sequence>
<dbReference type="EMBL" id="VSSQ01009750">
    <property type="protein sequence ID" value="MPM42486.1"/>
    <property type="molecule type" value="Genomic_DNA"/>
</dbReference>
<dbReference type="InterPro" id="IPR027417">
    <property type="entry name" value="P-loop_NTPase"/>
</dbReference>
<dbReference type="GO" id="GO:0016787">
    <property type="term" value="F:hydrolase activity"/>
    <property type="evidence" value="ECO:0007669"/>
    <property type="project" value="UniProtKB-KW"/>
</dbReference>
<organism evidence="3">
    <name type="scientific">bioreactor metagenome</name>
    <dbReference type="NCBI Taxonomy" id="1076179"/>
    <lineage>
        <taxon>unclassified sequences</taxon>
        <taxon>metagenomes</taxon>
        <taxon>ecological metagenomes</taxon>
    </lineage>
</organism>
<dbReference type="InterPro" id="IPR001650">
    <property type="entry name" value="Helicase_C-like"/>
</dbReference>
<dbReference type="PROSITE" id="PS51194">
    <property type="entry name" value="HELICASE_CTER"/>
    <property type="match status" value="1"/>
</dbReference>
<proteinExistence type="predicted"/>
<dbReference type="GO" id="GO:0031297">
    <property type="term" value="P:replication fork processing"/>
    <property type="evidence" value="ECO:0007669"/>
    <property type="project" value="TreeGrafter"/>
</dbReference>
<dbReference type="GO" id="GO:0043596">
    <property type="term" value="C:nuclear replication fork"/>
    <property type="evidence" value="ECO:0007669"/>
    <property type="project" value="TreeGrafter"/>
</dbReference>
<dbReference type="SMART" id="SM00490">
    <property type="entry name" value="HELICc"/>
    <property type="match status" value="1"/>
</dbReference>
<dbReference type="PANTHER" id="PTHR45766:SF6">
    <property type="entry name" value="SWI_SNF-RELATED MATRIX-ASSOCIATED ACTIN-DEPENDENT REGULATOR OF CHROMATIN SUBFAMILY A-LIKE PROTEIN 1"/>
    <property type="match status" value="1"/>
</dbReference>
<dbReference type="Gene3D" id="3.40.50.300">
    <property type="entry name" value="P-loop containing nucleotide triphosphate hydrolases"/>
    <property type="match status" value="1"/>
</dbReference>
<feature type="domain" description="Helicase C-terminal" evidence="2">
    <location>
        <begin position="1"/>
        <end position="151"/>
    </location>
</feature>
<dbReference type="SUPFAM" id="SSF52540">
    <property type="entry name" value="P-loop containing nucleoside triphosphate hydrolases"/>
    <property type="match status" value="1"/>
</dbReference>
<dbReference type="AlphaFoldDB" id="A0A644ZP08"/>
<dbReference type="InterPro" id="IPR049730">
    <property type="entry name" value="SNF2/RAD54-like_C"/>
</dbReference>
<dbReference type="PANTHER" id="PTHR45766">
    <property type="entry name" value="DNA ANNEALING HELICASE AND ENDONUCLEASE ZRANB3 FAMILY MEMBER"/>
    <property type="match status" value="1"/>
</dbReference>
<name>A0A644ZP08_9ZZZZ</name>
<dbReference type="Pfam" id="PF00271">
    <property type="entry name" value="Helicase_C"/>
    <property type="match status" value="1"/>
</dbReference>
<accession>A0A644ZP08</accession>
<keyword evidence="1" id="KW-0378">Hydrolase</keyword>
<reference evidence="3" key="1">
    <citation type="submission" date="2019-08" db="EMBL/GenBank/DDBJ databases">
        <authorList>
            <person name="Kucharzyk K."/>
            <person name="Murdoch R.W."/>
            <person name="Higgins S."/>
            <person name="Loffler F."/>
        </authorList>
    </citation>
    <scope>NUCLEOTIDE SEQUENCE</scope>
</reference>
<evidence type="ECO:0000256" key="1">
    <source>
        <dbReference type="ARBA" id="ARBA00022801"/>
    </source>
</evidence>
<dbReference type="CDD" id="cd18793">
    <property type="entry name" value="SF2_C_SNF"/>
    <property type="match status" value="1"/>
</dbReference>
<gene>
    <name evidence="3" type="ORF">SDC9_89151</name>
</gene>
<dbReference type="GO" id="GO:0006281">
    <property type="term" value="P:DNA repair"/>
    <property type="evidence" value="ECO:0007669"/>
    <property type="project" value="TreeGrafter"/>
</dbReference>
<evidence type="ECO:0000313" key="3">
    <source>
        <dbReference type="EMBL" id="MPM42486.1"/>
    </source>
</evidence>